<keyword evidence="1" id="KW-0732">Signal</keyword>
<dbReference type="EMBL" id="JAQQAF010000005">
    <property type="protein sequence ID" value="KAJ8483864.1"/>
    <property type="molecule type" value="Genomic_DNA"/>
</dbReference>
<sequence length="77" mass="8782">MMNRLLLLRLSVSFIARYLNARSGRIGNRQWRLWDAYPPTLLSSTGPTPLSEVEARFAWCSATESGKHCPKKKDVCE</sequence>
<feature type="chain" id="PRO_5044023821" description="Secreted protein" evidence="1">
    <location>
        <begin position="22"/>
        <end position="77"/>
    </location>
</feature>
<name>A0AAV8QKW2_ENSVE</name>
<evidence type="ECO:0000256" key="1">
    <source>
        <dbReference type="SAM" id="SignalP"/>
    </source>
</evidence>
<gene>
    <name evidence="2" type="ORF">OPV22_016349</name>
</gene>
<evidence type="ECO:0000313" key="3">
    <source>
        <dbReference type="Proteomes" id="UP001222027"/>
    </source>
</evidence>
<protein>
    <recommendedName>
        <fullName evidence="4">Secreted protein</fullName>
    </recommendedName>
</protein>
<dbReference type="AlphaFoldDB" id="A0AAV8QKW2"/>
<evidence type="ECO:0008006" key="4">
    <source>
        <dbReference type="Google" id="ProtNLM"/>
    </source>
</evidence>
<feature type="signal peptide" evidence="1">
    <location>
        <begin position="1"/>
        <end position="21"/>
    </location>
</feature>
<comment type="caution">
    <text evidence="2">The sequence shown here is derived from an EMBL/GenBank/DDBJ whole genome shotgun (WGS) entry which is preliminary data.</text>
</comment>
<keyword evidence="3" id="KW-1185">Reference proteome</keyword>
<accession>A0AAV8QKW2</accession>
<reference evidence="2 3" key="1">
    <citation type="submission" date="2022-12" db="EMBL/GenBank/DDBJ databases">
        <title>Chromosome-scale assembly of the Ensete ventricosum genome.</title>
        <authorList>
            <person name="Dussert Y."/>
            <person name="Stocks J."/>
            <person name="Wendawek A."/>
            <person name="Woldeyes F."/>
            <person name="Nichols R.A."/>
            <person name="Borrell J.S."/>
        </authorList>
    </citation>
    <scope>NUCLEOTIDE SEQUENCE [LARGE SCALE GENOMIC DNA]</scope>
    <source>
        <strain evidence="3">cv. Maze</strain>
        <tissue evidence="2">Seeds</tissue>
    </source>
</reference>
<organism evidence="2 3">
    <name type="scientific">Ensete ventricosum</name>
    <name type="common">Abyssinian banana</name>
    <name type="synonym">Musa ensete</name>
    <dbReference type="NCBI Taxonomy" id="4639"/>
    <lineage>
        <taxon>Eukaryota</taxon>
        <taxon>Viridiplantae</taxon>
        <taxon>Streptophyta</taxon>
        <taxon>Embryophyta</taxon>
        <taxon>Tracheophyta</taxon>
        <taxon>Spermatophyta</taxon>
        <taxon>Magnoliopsida</taxon>
        <taxon>Liliopsida</taxon>
        <taxon>Zingiberales</taxon>
        <taxon>Musaceae</taxon>
        <taxon>Ensete</taxon>
    </lineage>
</organism>
<proteinExistence type="predicted"/>
<evidence type="ECO:0000313" key="2">
    <source>
        <dbReference type="EMBL" id="KAJ8483864.1"/>
    </source>
</evidence>
<dbReference type="Proteomes" id="UP001222027">
    <property type="component" value="Unassembled WGS sequence"/>
</dbReference>